<dbReference type="EMBL" id="SCHB01000012">
    <property type="protein sequence ID" value="TBW70154.1"/>
    <property type="molecule type" value="Genomic_DNA"/>
</dbReference>
<keyword evidence="2" id="KW-0812">Transmembrane</keyword>
<feature type="transmembrane region" description="Helical" evidence="2">
    <location>
        <begin position="21"/>
        <end position="40"/>
    </location>
</feature>
<proteinExistence type="predicted"/>
<evidence type="ECO:0000313" key="5">
    <source>
        <dbReference type="EMBL" id="TBW70154.1"/>
    </source>
</evidence>
<evidence type="ECO:0000256" key="2">
    <source>
        <dbReference type="SAM" id="Phobius"/>
    </source>
</evidence>
<sequence>MTTYNHMNQNGPKIMRIAATITLLIISIILIAAILINYFLLHWLTLMQISIGLAIFFSVYIVIFIVVNPWLKYKNFRYSLEADVIYIRTGIIFVSTQAIPLFRIQNIDITEGFLMQFYDLATVKLFTAGGFPSVELINKVEAQRLKQMIRQQKAEQSDEDNIDNENNDIE</sequence>
<dbReference type="eggNOG" id="COG3402">
    <property type="taxonomic scope" value="Bacteria"/>
</dbReference>
<dbReference type="STRING" id="28035.B6N84_04460"/>
<protein>
    <recommendedName>
        <fullName evidence="3">YdbS-like PH domain-containing protein</fullName>
    </recommendedName>
</protein>
<evidence type="ECO:0000313" key="6">
    <source>
        <dbReference type="Proteomes" id="UP000070063"/>
    </source>
</evidence>
<accession>A0A133Q818</accession>
<evidence type="ECO:0000256" key="1">
    <source>
        <dbReference type="SAM" id="MobiDB-lite"/>
    </source>
</evidence>
<dbReference type="Pfam" id="PF03703">
    <property type="entry name" value="bPH_2"/>
    <property type="match status" value="1"/>
</dbReference>
<dbReference type="Proteomes" id="UP000293637">
    <property type="component" value="Unassembled WGS sequence"/>
</dbReference>
<dbReference type="RefSeq" id="WP_002461197.1">
    <property type="nucleotide sequence ID" value="NZ_AP021848.1"/>
</dbReference>
<dbReference type="InterPro" id="IPR005182">
    <property type="entry name" value="YdbS-like_PH"/>
</dbReference>
<reference evidence="4 6" key="1">
    <citation type="submission" date="2016-01" db="EMBL/GenBank/DDBJ databases">
        <authorList>
            <person name="Mitreva M."/>
            <person name="Pepin K.H."/>
            <person name="Mihindukulasuriya K.A."/>
            <person name="Fulton R."/>
            <person name="Fronick C."/>
            <person name="O'Laughlin M."/>
            <person name="Miner T."/>
            <person name="Herter B."/>
            <person name="Rosa B.A."/>
            <person name="Cordes M."/>
            <person name="Tomlinson C."/>
            <person name="Wollam A."/>
            <person name="Palsikar V.B."/>
            <person name="Mardis E.R."/>
            <person name="Wilson R.K."/>
        </authorList>
    </citation>
    <scope>NUCLEOTIDE SEQUENCE [LARGE SCALE GENOMIC DNA]</scope>
    <source>
        <strain evidence="4 6">MJR7738</strain>
    </source>
</reference>
<dbReference type="Proteomes" id="UP000070063">
    <property type="component" value="Unassembled WGS sequence"/>
</dbReference>
<dbReference type="AlphaFoldDB" id="A0A133Q818"/>
<dbReference type="PANTHER" id="PTHR34473:SF2">
    <property type="entry name" value="UPF0699 TRANSMEMBRANE PROTEIN YDBT"/>
    <property type="match status" value="1"/>
</dbReference>
<keyword evidence="2" id="KW-0472">Membrane</keyword>
<dbReference type="EMBL" id="LRQI01000033">
    <property type="protein sequence ID" value="KXA39000.1"/>
    <property type="molecule type" value="Genomic_DNA"/>
</dbReference>
<keyword evidence="2" id="KW-1133">Transmembrane helix</keyword>
<reference evidence="5 7" key="2">
    <citation type="journal article" date="2019" name="Sci. Transl. Med.">
        <title>Quorum sensing between bacterial species on the skin protects against epidermal injury in atopic dermatitis.</title>
        <authorList>
            <person name="Williams M.R."/>
        </authorList>
    </citation>
    <scope>NUCLEOTIDE SEQUENCE [LARGE SCALE GENOMIC DNA]</scope>
    <source>
        <strain evidence="5 7">E7</strain>
    </source>
</reference>
<gene>
    <name evidence="5" type="ORF">EQ812_12195</name>
    <name evidence="4" type="ORF">HMPREF3225_00947</name>
</gene>
<feature type="domain" description="YdbS-like PH" evidence="3">
    <location>
        <begin position="73"/>
        <end position="147"/>
    </location>
</feature>
<comment type="caution">
    <text evidence="5">The sequence shown here is derived from an EMBL/GenBank/DDBJ whole genome shotgun (WGS) entry which is preliminary data.</text>
</comment>
<feature type="compositionally biased region" description="Acidic residues" evidence="1">
    <location>
        <begin position="157"/>
        <end position="170"/>
    </location>
</feature>
<evidence type="ECO:0000313" key="7">
    <source>
        <dbReference type="Proteomes" id="UP000293637"/>
    </source>
</evidence>
<dbReference type="GeneID" id="58091631"/>
<feature type="transmembrane region" description="Helical" evidence="2">
    <location>
        <begin position="46"/>
        <end position="67"/>
    </location>
</feature>
<evidence type="ECO:0000313" key="4">
    <source>
        <dbReference type="EMBL" id="KXA39000.1"/>
    </source>
</evidence>
<organism evidence="5 7">
    <name type="scientific">Staphylococcus lugdunensis</name>
    <dbReference type="NCBI Taxonomy" id="28035"/>
    <lineage>
        <taxon>Bacteria</taxon>
        <taxon>Bacillati</taxon>
        <taxon>Bacillota</taxon>
        <taxon>Bacilli</taxon>
        <taxon>Bacillales</taxon>
        <taxon>Staphylococcaceae</taxon>
        <taxon>Staphylococcus</taxon>
    </lineage>
</organism>
<dbReference type="PANTHER" id="PTHR34473">
    <property type="entry name" value="UPF0699 TRANSMEMBRANE PROTEIN YDBS"/>
    <property type="match status" value="1"/>
</dbReference>
<evidence type="ECO:0000259" key="3">
    <source>
        <dbReference type="Pfam" id="PF03703"/>
    </source>
</evidence>
<feature type="region of interest" description="Disordered" evidence="1">
    <location>
        <begin position="151"/>
        <end position="170"/>
    </location>
</feature>
<name>A0A133Q818_STALU</name>